<organism evidence="1 2">
    <name type="scientific">Yersinia rohdei</name>
    <dbReference type="NCBI Taxonomy" id="29485"/>
    <lineage>
        <taxon>Bacteria</taxon>
        <taxon>Pseudomonadati</taxon>
        <taxon>Pseudomonadota</taxon>
        <taxon>Gammaproteobacteria</taxon>
        <taxon>Enterobacterales</taxon>
        <taxon>Yersiniaceae</taxon>
        <taxon>Yersinia</taxon>
    </lineage>
</organism>
<sequence>MKMCKSAICLLVISTLTGCGDDFSCENEEVLKSVNEVIVSNAVNERDFRTFRPYSQAGLTSNAVAITLDNPVAIDSNPNVKSLTCKVHLTAMLSDDENSNLKQRIDDITQRAMKEASYESKKGFIENVNKAAVDMAKTRQVTGTVEYTLYQSKGQVVTEVNNTPEVSQVINHIGDKLLRPMARVYAAQKGALSLNDFYSIDIMSMFRAR</sequence>
<protein>
    <recommendedName>
        <fullName evidence="3">Lipoprotein</fullName>
    </recommendedName>
</protein>
<proteinExistence type="predicted"/>
<accession>A0A0U1HRD9</accession>
<evidence type="ECO:0008006" key="3">
    <source>
        <dbReference type="Google" id="ProtNLM"/>
    </source>
</evidence>
<dbReference type="RefSeq" id="WP_050534818.1">
    <property type="nucleotide sequence ID" value="NZ_CTKE01000006.1"/>
</dbReference>
<dbReference type="EMBL" id="CTKE01000006">
    <property type="protein sequence ID" value="CQI89172.1"/>
    <property type="molecule type" value="Genomic_DNA"/>
</dbReference>
<dbReference type="PROSITE" id="PS51257">
    <property type="entry name" value="PROKAR_LIPOPROTEIN"/>
    <property type="match status" value="1"/>
</dbReference>
<dbReference type="OrthoDB" id="6637110at2"/>
<evidence type="ECO:0000313" key="1">
    <source>
        <dbReference type="EMBL" id="CQI89172.1"/>
    </source>
</evidence>
<dbReference type="Proteomes" id="UP000042054">
    <property type="component" value="Unassembled WGS sequence"/>
</dbReference>
<name>A0A0U1HRD9_YERRO</name>
<gene>
    <name evidence="1" type="ORF">ERS008555_01455</name>
</gene>
<reference evidence="1 2" key="1">
    <citation type="submission" date="2015-03" db="EMBL/GenBank/DDBJ databases">
        <authorList>
            <person name="Murphy D."/>
        </authorList>
    </citation>
    <scope>NUCLEOTIDE SEQUENCE [LARGE SCALE GENOMIC DNA]</scope>
    <source>
        <strain evidence="1 2">68/02</strain>
    </source>
</reference>
<dbReference type="AlphaFoldDB" id="A0A0U1HRD9"/>
<evidence type="ECO:0000313" key="2">
    <source>
        <dbReference type="Proteomes" id="UP000042054"/>
    </source>
</evidence>